<keyword evidence="3" id="KW-1133">Transmembrane helix</keyword>
<gene>
    <name evidence="6" type="ORF">F3N42_09275</name>
</gene>
<dbReference type="InterPro" id="IPR002810">
    <property type="entry name" value="NfeD-like_C"/>
</dbReference>
<evidence type="ECO:0000313" key="7">
    <source>
        <dbReference type="Proteomes" id="UP000325372"/>
    </source>
</evidence>
<keyword evidence="7" id="KW-1185">Reference proteome</keyword>
<name>A0A5N0T9T9_9GAMM</name>
<dbReference type="Proteomes" id="UP000325372">
    <property type="component" value="Unassembled WGS sequence"/>
</dbReference>
<accession>A0A5N0T9T9</accession>
<dbReference type="PANTHER" id="PTHR33507:SF3">
    <property type="entry name" value="INNER MEMBRANE PROTEIN YBBJ"/>
    <property type="match status" value="1"/>
</dbReference>
<comment type="caution">
    <text evidence="6">The sequence shown here is derived from an EMBL/GenBank/DDBJ whole genome shotgun (WGS) entry which is preliminary data.</text>
</comment>
<dbReference type="GO" id="GO:0005886">
    <property type="term" value="C:plasma membrane"/>
    <property type="evidence" value="ECO:0007669"/>
    <property type="project" value="TreeGrafter"/>
</dbReference>
<dbReference type="Pfam" id="PF01957">
    <property type="entry name" value="NfeD"/>
    <property type="match status" value="1"/>
</dbReference>
<dbReference type="PANTHER" id="PTHR33507">
    <property type="entry name" value="INNER MEMBRANE PROTEIN YBBJ"/>
    <property type="match status" value="1"/>
</dbReference>
<evidence type="ECO:0000313" key="6">
    <source>
        <dbReference type="EMBL" id="KAA9131498.1"/>
    </source>
</evidence>
<dbReference type="InterPro" id="IPR052165">
    <property type="entry name" value="Membrane_assoc_protease"/>
</dbReference>
<organism evidence="6 7">
    <name type="scientific">Marinihelvus fidelis</name>
    <dbReference type="NCBI Taxonomy" id="2613842"/>
    <lineage>
        <taxon>Bacteria</taxon>
        <taxon>Pseudomonadati</taxon>
        <taxon>Pseudomonadota</taxon>
        <taxon>Gammaproteobacteria</taxon>
        <taxon>Chromatiales</taxon>
        <taxon>Wenzhouxiangellaceae</taxon>
        <taxon>Marinihelvus</taxon>
    </lineage>
</organism>
<dbReference type="RefSeq" id="WP_150864148.1">
    <property type="nucleotide sequence ID" value="NZ_VYXP01000005.1"/>
</dbReference>
<comment type="subcellular location">
    <subcellularLocation>
        <location evidence="1">Membrane</location>
        <topology evidence="1">Multi-pass membrane protein</topology>
    </subcellularLocation>
</comment>
<dbReference type="AlphaFoldDB" id="A0A5N0T9T9"/>
<evidence type="ECO:0000256" key="3">
    <source>
        <dbReference type="ARBA" id="ARBA00022989"/>
    </source>
</evidence>
<keyword evidence="4" id="KW-0472">Membrane</keyword>
<dbReference type="InterPro" id="IPR012340">
    <property type="entry name" value="NA-bd_OB-fold"/>
</dbReference>
<proteinExistence type="predicted"/>
<reference evidence="6 7" key="1">
    <citation type="submission" date="2019-09" db="EMBL/GenBank/DDBJ databases">
        <title>Wenzhouxiangella sp. Genome sequencing and assembly.</title>
        <authorList>
            <person name="Zhang R."/>
        </authorList>
    </citation>
    <scope>NUCLEOTIDE SEQUENCE [LARGE SCALE GENOMIC DNA]</scope>
    <source>
        <strain evidence="6 7">W260</strain>
    </source>
</reference>
<evidence type="ECO:0000256" key="1">
    <source>
        <dbReference type="ARBA" id="ARBA00004141"/>
    </source>
</evidence>
<dbReference type="Gene3D" id="2.40.50.140">
    <property type="entry name" value="Nucleic acid-binding proteins"/>
    <property type="match status" value="1"/>
</dbReference>
<sequence length="149" mass="16369">MGDWLDPVVFWHWWILAGVLLIIELTMPAFFFLWLGIAAAATGLIVLVFPGISLETQLVMFAILSLAAVVAWRKYRETHPPSSDQPNLNRRGHQYVGRTFTLEAPIVNGVGKVTVDDSTWRVKGPDLPAGATVRVDDVDGVVFIVSTPG</sequence>
<evidence type="ECO:0000256" key="2">
    <source>
        <dbReference type="ARBA" id="ARBA00022692"/>
    </source>
</evidence>
<evidence type="ECO:0000256" key="4">
    <source>
        <dbReference type="ARBA" id="ARBA00023136"/>
    </source>
</evidence>
<evidence type="ECO:0000259" key="5">
    <source>
        <dbReference type="Pfam" id="PF01957"/>
    </source>
</evidence>
<dbReference type="EMBL" id="VYXP01000005">
    <property type="protein sequence ID" value="KAA9131498.1"/>
    <property type="molecule type" value="Genomic_DNA"/>
</dbReference>
<keyword evidence="2" id="KW-0812">Transmembrane</keyword>
<feature type="domain" description="NfeD-like C-terminal" evidence="5">
    <location>
        <begin position="93"/>
        <end position="145"/>
    </location>
</feature>
<protein>
    <submittedName>
        <fullName evidence="6">NfeD family protein</fullName>
    </submittedName>
</protein>